<organism evidence="2 3">
    <name type="scientific">Phytohabitans kaempferiae</name>
    <dbReference type="NCBI Taxonomy" id="1620943"/>
    <lineage>
        <taxon>Bacteria</taxon>
        <taxon>Bacillati</taxon>
        <taxon>Actinomycetota</taxon>
        <taxon>Actinomycetes</taxon>
        <taxon>Micromonosporales</taxon>
        <taxon>Micromonosporaceae</taxon>
    </lineage>
</organism>
<keyword evidence="3" id="KW-1185">Reference proteome</keyword>
<protein>
    <submittedName>
        <fullName evidence="2">CU044_2847 family protein</fullName>
    </submittedName>
</protein>
<comment type="caution">
    <text evidence="2">The sequence shown here is derived from an EMBL/GenBank/DDBJ whole genome shotgun (WGS) entry which is preliminary data.</text>
</comment>
<dbReference type="Proteomes" id="UP001589867">
    <property type="component" value="Unassembled WGS sequence"/>
</dbReference>
<dbReference type="NCBIfam" id="NF041216">
    <property type="entry name" value="CU044_2847_fam"/>
    <property type="match status" value="1"/>
</dbReference>
<proteinExistence type="predicted"/>
<dbReference type="EMBL" id="JBHLUH010000017">
    <property type="protein sequence ID" value="MFC0528637.1"/>
    <property type="molecule type" value="Genomic_DNA"/>
</dbReference>
<sequence length="117" mass="12443">MGDLLRLKAERGEAPVRARASTDLQWVGLVDRIQPEKQLLVEAFVEIGPAARAAVAAVQDLNSASDDVALKMGFTLTAETCAVVVHRASGGRITVEIGCRPRRARGQSALTVTIPPI</sequence>
<evidence type="ECO:0000313" key="2">
    <source>
        <dbReference type="EMBL" id="MFC0528637.1"/>
    </source>
</evidence>
<accession>A0ABV6M1S6</accession>
<dbReference type="RefSeq" id="WP_377250448.1">
    <property type="nucleotide sequence ID" value="NZ_JBHLUH010000017.1"/>
</dbReference>
<evidence type="ECO:0000313" key="3">
    <source>
        <dbReference type="Proteomes" id="UP001589867"/>
    </source>
</evidence>
<name>A0ABV6M1S6_9ACTN</name>
<dbReference type="InterPro" id="IPR045794">
    <property type="entry name" value="Trypco1"/>
</dbReference>
<gene>
    <name evidence="2" type="ORF">ACFFIA_13290</name>
</gene>
<evidence type="ECO:0000259" key="1">
    <source>
        <dbReference type="Pfam" id="PF19493"/>
    </source>
</evidence>
<feature type="domain" description="Trypsin-co-occurring" evidence="1">
    <location>
        <begin position="33"/>
        <end position="100"/>
    </location>
</feature>
<reference evidence="2 3" key="1">
    <citation type="submission" date="2024-09" db="EMBL/GenBank/DDBJ databases">
        <authorList>
            <person name="Sun Q."/>
            <person name="Mori K."/>
        </authorList>
    </citation>
    <scope>NUCLEOTIDE SEQUENCE [LARGE SCALE GENOMIC DNA]</scope>
    <source>
        <strain evidence="2 3">TBRC 3947</strain>
    </source>
</reference>
<dbReference type="Pfam" id="PF19493">
    <property type="entry name" value="Trypco1"/>
    <property type="match status" value="1"/>
</dbReference>